<dbReference type="InterPro" id="IPR004720">
    <property type="entry name" value="PTS_IIB_sorbose-sp"/>
</dbReference>
<dbReference type="InterPro" id="IPR036667">
    <property type="entry name" value="PTS_IIB_sorbose-sp_sf"/>
</dbReference>
<evidence type="ECO:0000256" key="3">
    <source>
        <dbReference type="ARBA" id="ARBA00022490"/>
    </source>
</evidence>
<evidence type="ECO:0000256" key="1">
    <source>
        <dbReference type="ARBA" id="ARBA00004496"/>
    </source>
</evidence>
<dbReference type="EMBL" id="JQAZ01000006">
    <property type="protein sequence ID" value="KRN30578.1"/>
    <property type="molecule type" value="Genomic_DNA"/>
</dbReference>
<evidence type="ECO:0000313" key="12">
    <source>
        <dbReference type="Proteomes" id="UP000051751"/>
    </source>
</evidence>
<dbReference type="SUPFAM" id="SSF52728">
    <property type="entry name" value="PTS IIb component"/>
    <property type="match status" value="1"/>
</dbReference>
<gene>
    <name evidence="9" type="ORF">IV38_GL001791</name>
    <name evidence="10" type="ORF">IV40_GL001765</name>
</gene>
<dbReference type="Proteomes" id="UP000051751">
    <property type="component" value="Unassembled WGS sequence"/>
</dbReference>
<protein>
    <submittedName>
        <fullName evidence="10">Protein-N(Pi)-phosphohistidine--sugar phosphotransferase</fullName>
    </submittedName>
</protein>
<evidence type="ECO:0000256" key="7">
    <source>
        <dbReference type="ARBA" id="ARBA00022777"/>
    </source>
</evidence>
<evidence type="ECO:0000259" key="8">
    <source>
        <dbReference type="PROSITE" id="PS51101"/>
    </source>
</evidence>
<dbReference type="Gene3D" id="3.40.35.10">
    <property type="entry name" value="Phosphotransferase system, sorbose subfamily IIB component"/>
    <property type="match status" value="1"/>
</dbReference>
<organism evidence="10 11">
    <name type="scientific">Lactobacillus selangorensis</name>
    <dbReference type="NCBI Taxonomy" id="81857"/>
    <lineage>
        <taxon>Bacteria</taxon>
        <taxon>Bacillati</taxon>
        <taxon>Bacillota</taxon>
        <taxon>Bacilli</taxon>
        <taxon>Lactobacillales</taxon>
        <taxon>Lactobacillaceae</taxon>
        <taxon>Lactobacillus</taxon>
    </lineage>
</organism>
<dbReference type="AlphaFoldDB" id="A0A0R2FPY4"/>
<dbReference type="GO" id="GO:0009401">
    <property type="term" value="P:phosphoenolpyruvate-dependent sugar phosphotransferase system"/>
    <property type="evidence" value="ECO:0007669"/>
    <property type="project" value="UniProtKB-KW"/>
</dbReference>
<comment type="subcellular location">
    <subcellularLocation>
        <location evidence="1">Cytoplasm</location>
    </subcellularLocation>
</comment>
<keyword evidence="11" id="KW-1185">Reference proteome</keyword>
<dbReference type="GO" id="GO:0016301">
    <property type="term" value="F:kinase activity"/>
    <property type="evidence" value="ECO:0007669"/>
    <property type="project" value="UniProtKB-KW"/>
</dbReference>
<name>A0A0R2FPY4_9LACO</name>
<evidence type="ECO:0000256" key="6">
    <source>
        <dbReference type="ARBA" id="ARBA00022683"/>
    </source>
</evidence>
<keyword evidence="6" id="KW-0598">Phosphotransferase system</keyword>
<feature type="domain" description="PTS EIIB type-4" evidence="8">
    <location>
        <begin position="1"/>
        <end position="162"/>
    </location>
</feature>
<keyword evidence="5 10" id="KW-0808">Transferase</keyword>
<keyword evidence="7" id="KW-0418">Kinase</keyword>
<reference evidence="11 12" key="1">
    <citation type="journal article" date="2015" name="Genome Announc.">
        <title>Expanding the biotechnology potential of lactobacilli through comparative genomics of 213 strains and associated genera.</title>
        <authorList>
            <person name="Sun Z."/>
            <person name="Harris H.M."/>
            <person name="McCann A."/>
            <person name="Guo C."/>
            <person name="Argimon S."/>
            <person name="Zhang W."/>
            <person name="Yang X."/>
            <person name="Jeffery I.B."/>
            <person name="Cooney J.C."/>
            <person name="Kagawa T.F."/>
            <person name="Liu W."/>
            <person name="Song Y."/>
            <person name="Salvetti E."/>
            <person name="Wrobel A."/>
            <person name="Rasinkangas P."/>
            <person name="Parkhill J."/>
            <person name="Rea M.C."/>
            <person name="O'Sullivan O."/>
            <person name="Ritari J."/>
            <person name="Douillard F.P."/>
            <person name="Paul Ross R."/>
            <person name="Yang R."/>
            <person name="Briner A.E."/>
            <person name="Felis G.E."/>
            <person name="de Vos W.M."/>
            <person name="Barrangou R."/>
            <person name="Klaenhammer T.R."/>
            <person name="Caufield P.W."/>
            <person name="Cui Y."/>
            <person name="Zhang H."/>
            <person name="O'Toole P.W."/>
        </authorList>
    </citation>
    <scope>NUCLEOTIDE SEQUENCE [LARGE SCALE GENOMIC DNA]</scope>
    <source>
        <strain evidence="9 12">ATCC BAA-66</strain>
        <strain evidence="10 11">DSM 13344</strain>
    </source>
</reference>
<sequence length="162" mass="17670">MTIKYARIDSRLLHAQVANAVVKAVQPNRIIVASDGVAKDTLRKELMVQAAPEGLKVNVMPLDKLIEAYKDPHFDDLEVLLLTETPEDMVTLVKGGIKLTQVDVGGMSFSNGKVMVADSLAADADDAKALRWLADQGIDVYYQTVPAEQKQPVEKLLEAKGL</sequence>
<evidence type="ECO:0000256" key="2">
    <source>
        <dbReference type="ARBA" id="ARBA00022448"/>
    </source>
</evidence>
<evidence type="ECO:0000313" key="10">
    <source>
        <dbReference type="EMBL" id="KRN30578.1"/>
    </source>
</evidence>
<dbReference type="GO" id="GO:0005737">
    <property type="term" value="C:cytoplasm"/>
    <property type="evidence" value="ECO:0007669"/>
    <property type="project" value="UniProtKB-SubCell"/>
</dbReference>
<keyword evidence="3" id="KW-0963">Cytoplasm</keyword>
<dbReference type="Pfam" id="PF03830">
    <property type="entry name" value="PTSIIB_sorb"/>
    <property type="match status" value="1"/>
</dbReference>
<dbReference type="PATRIC" id="fig|81857.3.peg.1808"/>
<evidence type="ECO:0000256" key="4">
    <source>
        <dbReference type="ARBA" id="ARBA00022597"/>
    </source>
</evidence>
<dbReference type="EMBL" id="JQAT01000005">
    <property type="protein sequence ID" value="KRN27951.1"/>
    <property type="molecule type" value="Genomic_DNA"/>
</dbReference>
<evidence type="ECO:0000313" key="9">
    <source>
        <dbReference type="EMBL" id="KRN27951.1"/>
    </source>
</evidence>
<evidence type="ECO:0000313" key="11">
    <source>
        <dbReference type="Proteomes" id="UP000051645"/>
    </source>
</evidence>
<proteinExistence type="predicted"/>
<keyword evidence="2" id="KW-0813">Transport</keyword>
<evidence type="ECO:0000256" key="5">
    <source>
        <dbReference type="ARBA" id="ARBA00022679"/>
    </source>
</evidence>
<accession>A0A0R2FPY4</accession>
<dbReference type="PROSITE" id="PS51101">
    <property type="entry name" value="PTS_EIIB_TYPE_4"/>
    <property type="match status" value="1"/>
</dbReference>
<dbReference type="Proteomes" id="UP000051645">
    <property type="component" value="Unassembled WGS sequence"/>
</dbReference>
<comment type="caution">
    <text evidence="10">The sequence shown here is derived from an EMBL/GenBank/DDBJ whole genome shotgun (WGS) entry which is preliminary data.</text>
</comment>
<dbReference type="STRING" id="81857.IV38_GL001791"/>
<keyword evidence="4" id="KW-0762">Sugar transport</keyword>
<dbReference type="GO" id="GO:0008982">
    <property type="term" value="F:protein-N(PI)-phosphohistidine-sugar phosphotransferase activity"/>
    <property type="evidence" value="ECO:0007669"/>
    <property type="project" value="InterPro"/>
</dbReference>